<dbReference type="GO" id="GO:0045944">
    <property type="term" value="P:positive regulation of transcription by RNA polymerase II"/>
    <property type="evidence" value="ECO:0007669"/>
    <property type="project" value="UniProtKB-ARBA"/>
</dbReference>
<dbReference type="InterPro" id="IPR036236">
    <property type="entry name" value="Znf_C2H2_sf"/>
</dbReference>
<feature type="signal peptide" evidence="10">
    <location>
        <begin position="1"/>
        <end position="22"/>
    </location>
</feature>
<keyword evidence="2" id="KW-0479">Metal-binding</keyword>
<accession>A0A1W0WEA0</accession>
<gene>
    <name evidence="12" type="ORF">BV898_12265</name>
</gene>
<dbReference type="GO" id="GO:0016020">
    <property type="term" value="C:membrane"/>
    <property type="evidence" value="ECO:0007669"/>
    <property type="project" value="UniProtKB-SubCell"/>
</dbReference>
<dbReference type="PROSITE" id="PS50157">
    <property type="entry name" value="ZINC_FINGER_C2H2_2"/>
    <property type="match status" value="2"/>
</dbReference>
<comment type="caution">
    <text evidence="12">The sequence shown here is derived from an EMBL/GenBank/DDBJ whole genome shotgun (WGS) entry which is preliminary data.</text>
</comment>
<feature type="compositionally biased region" description="Polar residues" evidence="9">
    <location>
        <begin position="784"/>
        <end position="794"/>
    </location>
</feature>
<dbReference type="AlphaFoldDB" id="A0A1W0WEA0"/>
<dbReference type="SMART" id="SM00355">
    <property type="entry name" value="ZnF_C2H2"/>
    <property type="match status" value="2"/>
</dbReference>
<evidence type="ECO:0000256" key="5">
    <source>
        <dbReference type="ARBA" id="ARBA00022833"/>
    </source>
</evidence>
<evidence type="ECO:0000256" key="9">
    <source>
        <dbReference type="SAM" id="MobiDB-lite"/>
    </source>
</evidence>
<evidence type="ECO:0000256" key="4">
    <source>
        <dbReference type="ARBA" id="ARBA00022771"/>
    </source>
</evidence>
<keyword evidence="10" id="KW-0732">Signal</keyword>
<dbReference type="PANTHER" id="PTHR19818">
    <property type="entry name" value="ZINC FINGER PROTEIN ZIC AND GLI"/>
    <property type="match status" value="1"/>
</dbReference>
<protein>
    <recommendedName>
        <fullName evidence="11">C2H2-type domain-containing protein</fullName>
    </recommendedName>
</protein>
<dbReference type="InterPro" id="IPR050329">
    <property type="entry name" value="GLI_C2H2-zinc-finger"/>
</dbReference>
<evidence type="ECO:0000256" key="2">
    <source>
        <dbReference type="ARBA" id="ARBA00022723"/>
    </source>
</evidence>
<feature type="domain" description="C2H2-type" evidence="11">
    <location>
        <begin position="835"/>
        <end position="865"/>
    </location>
</feature>
<dbReference type="Proteomes" id="UP000192578">
    <property type="component" value="Unassembled WGS sequence"/>
</dbReference>
<keyword evidence="13" id="KW-1185">Reference proteome</keyword>
<evidence type="ECO:0000256" key="8">
    <source>
        <dbReference type="PROSITE-ProRule" id="PRU00042"/>
    </source>
</evidence>
<feature type="region of interest" description="Disordered" evidence="9">
    <location>
        <begin position="765"/>
        <end position="794"/>
    </location>
</feature>
<dbReference type="OrthoDB" id="125363at2759"/>
<dbReference type="PROSITE" id="PS00028">
    <property type="entry name" value="ZINC_FINGER_C2H2_1"/>
    <property type="match status" value="1"/>
</dbReference>
<sequence length="896" mass="98821">MAVLEIPSLILLMLIVTTPVRSASQTPTSPVYARRPGQDLIVNHSGIGKTTYTVCTGNGSVVLDDHLNPVEGNVTESCIPTPSNSSVYRKLIKTLAIDGQAHIPPVVVLVGTATDTINGGLEFTSSPGILTFFLPEDLLNDPKRLLVQLQSILDEGRHWMNSKIEFPATHGNGATQSPQRTILHRFQHSDRRCSIERRYHPPLAEAQSVLVCSLASSIKTPSGETAAEHHEVTILLSCSLKSGSTAPGHLGLTKLTAARVVRDPQAGVNYLILYLAYSHVTELGNNFEKLICSVGVDLRKIDSGKIHLVERSSGLVSYRQEILDLQPIHIEGIPFLVFHDGITVQIVTEEPIRNATRTTIKQFLKANSIRAMVVDNSTTSLDIVTDNEIFKINLNPCQHRNTCQECLAKNNYLCGFCILQNRCTLQQVCLHGASSESSPSWTEYLPASSARPANCPRILPATPIFYACLQDPSKDQPVHHFYIGYNHAVSVTCRFLYHMAEGNFSEDVISTGTRYESGVSPPERICPFPVGFRTVLPANGFTSGMVEVMVYIHKQTMPFYSLHNTSVLFYTTCDDFRNSETCGRIAPACRWSVVMQECVLSSTTERTVIQGESGNRFAPGDPKDPLLGPSLEPPYNRPENPRAENHGTDKEPRVGIHRNDTLPGLHPELWLNRPERGSTNKNAFITFHGKNLQPDLIVFIGIYECLMTRFVGSHSFICQIDVTLRPAPVGVAPVLIMSSRDKSTVRCTKCSFVFVADQTRVSDAAEDRGSDENLTPISGDHNLDGTSGNTSTGKNASRETIVLLIFAAVAIVTNGKNEDSKDQSHAWIHAGAKPYACLVPNCDRKFCSSSKRKRHMDAMHRGPTDFQCRMPNCHRKFTNPYGLSNHRKICTGKDLK</sequence>
<evidence type="ECO:0000256" key="1">
    <source>
        <dbReference type="ARBA" id="ARBA00004370"/>
    </source>
</evidence>
<feature type="compositionally biased region" description="Basic and acidic residues" evidence="9">
    <location>
        <begin position="639"/>
        <end position="656"/>
    </location>
</feature>
<dbReference type="Pfam" id="PF01833">
    <property type="entry name" value="TIG"/>
    <property type="match status" value="1"/>
</dbReference>
<evidence type="ECO:0000313" key="13">
    <source>
        <dbReference type="Proteomes" id="UP000192578"/>
    </source>
</evidence>
<reference evidence="13" key="1">
    <citation type="submission" date="2017-01" db="EMBL/GenBank/DDBJ databases">
        <title>Comparative genomics of anhydrobiosis in the tardigrade Hypsibius dujardini.</title>
        <authorList>
            <person name="Yoshida Y."/>
            <person name="Koutsovoulos G."/>
            <person name="Laetsch D."/>
            <person name="Stevens L."/>
            <person name="Kumar S."/>
            <person name="Horikawa D."/>
            <person name="Ishino K."/>
            <person name="Komine S."/>
            <person name="Tomita M."/>
            <person name="Blaxter M."/>
            <person name="Arakawa K."/>
        </authorList>
    </citation>
    <scope>NUCLEOTIDE SEQUENCE [LARGE SCALE GENOMIC DNA]</scope>
    <source>
        <strain evidence="13">Z151</strain>
    </source>
</reference>
<dbReference type="SUPFAM" id="SSF103575">
    <property type="entry name" value="Plexin repeat"/>
    <property type="match status" value="1"/>
</dbReference>
<dbReference type="Pfam" id="PF01437">
    <property type="entry name" value="PSI"/>
    <property type="match status" value="1"/>
</dbReference>
<dbReference type="GO" id="GO:0005634">
    <property type="term" value="C:nucleus"/>
    <property type="evidence" value="ECO:0007669"/>
    <property type="project" value="UniProtKB-ARBA"/>
</dbReference>
<dbReference type="Gene3D" id="3.30.160.60">
    <property type="entry name" value="Classic Zinc Finger"/>
    <property type="match status" value="1"/>
</dbReference>
<dbReference type="SUPFAM" id="SSF57667">
    <property type="entry name" value="beta-beta-alpha zinc fingers"/>
    <property type="match status" value="1"/>
</dbReference>
<feature type="chain" id="PRO_5013048661" description="C2H2-type domain-containing protein" evidence="10">
    <location>
        <begin position="23"/>
        <end position="896"/>
    </location>
</feature>
<dbReference type="EMBL" id="MTYJ01000122">
    <property type="protein sequence ID" value="OQV13519.1"/>
    <property type="molecule type" value="Genomic_DNA"/>
</dbReference>
<dbReference type="InterPro" id="IPR002165">
    <property type="entry name" value="Plexin_repeat"/>
</dbReference>
<keyword evidence="3" id="KW-0677">Repeat</keyword>
<name>A0A1W0WEA0_HYPEX</name>
<organism evidence="12 13">
    <name type="scientific">Hypsibius exemplaris</name>
    <name type="common">Freshwater tardigrade</name>
    <dbReference type="NCBI Taxonomy" id="2072580"/>
    <lineage>
        <taxon>Eukaryota</taxon>
        <taxon>Metazoa</taxon>
        <taxon>Ecdysozoa</taxon>
        <taxon>Tardigrada</taxon>
        <taxon>Eutardigrada</taxon>
        <taxon>Parachela</taxon>
        <taxon>Hypsibioidea</taxon>
        <taxon>Hypsibiidae</taxon>
        <taxon>Hypsibius</taxon>
    </lineage>
</organism>
<evidence type="ECO:0000256" key="3">
    <source>
        <dbReference type="ARBA" id="ARBA00022737"/>
    </source>
</evidence>
<dbReference type="PANTHER" id="PTHR19818:SF139">
    <property type="entry name" value="PAIR-RULE PROTEIN ODD-PAIRED"/>
    <property type="match status" value="1"/>
</dbReference>
<feature type="region of interest" description="Disordered" evidence="9">
    <location>
        <begin position="610"/>
        <end position="656"/>
    </location>
</feature>
<evidence type="ECO:0000256" key="7">
    <source>
        <dbReference type="ARBA" id="ARBA00023180"/>
    </source>
</evidence>
<dbReference type="GO" id="GO:0000978">
    <property type="term" value="F:RNA polymerase II cis-regulatory region sequence-specific DNA binding"/>
    <property type="evidence" value="ECO:0007669"/>
    <property type="project" value="TreeGrafter"/>
</dbReference>
<evidence type="ECO:0000259" key="11">
    <source>
        <dbReference type="PROSITE" id="PS50157"/>
    </source>
</evidence>
<evidence type="ECO:0000313" key="12">
    <source>
        <dbReference type="EMBL" id="OQV13519.1"/>
    </source>
</evidence>
<dbReference type="InterPro" id="IPR013087">
    <property type="entry name" value="Znf_C2H2_type"/>
</dbReference>
<dbReference type="GO" id="GO:0008270">
    <property type="term" value="F:zinc ion binding"/>
    <property type="evidence" value="ECO:0007669"/>
    <property type="project" value="UniProtKB-KW"/>
</dbReference>
<evidence type="ECO:0000256" key="6">
    <source>
        <dbReference type="ARBA" id="ARBA00023136"/>
    </source>
</evidence>
<keyword evidence="4 8" id="KW-0863">Zinc-finger</keyword>
<proteinExistence type="predicted"/>
<keyword evidence="6" id="KW-0472">Membrane</keyword>
<dbReference type="InterPro" id="IPR002909">
    <property type="entry name" value="IPT_dom"/>
</dbReference>
<feature type="domain" description="C2H2-type" evidence="11">
    <location>
        <begin position="866"/>
        <end position="895"/>
    </location>
</feature>
<dbReference type="GO" id="GO:0000981">
    <property type="term" value="F:DNA-binding transcription factor activity, RNA polymerase II-specific"/>
    <property type="evidence" value="ECO:0007669"/>
    <property type="project" value="UniProtKB-ARBA"/>
</dbReference>
<keyword evidence="5" id="KW-0862">Zinc</keyword>
<evidence type="ECO:0000256" key="10">
    <source>
        <dbReference type="SAM" id="SignalP"/>
    </source>
</evidence>
<keyword evidence="7" id="KW-0325">Glycoprotein</keyword>
<dbReference type="Gene3D" id="3.30.1680.10">
    <property type="entry name" value="ligand-binding face of the semaphorins, domain 2"/>
    <property type="match status" value="1"/>
</dbReference>
<comment type="subcellular location">
    <subcellularLocation>
        <location evidence="1">Membrane</location>
    </subcellularLocation>
</comment>